<feature type="domain" description="DUF5666" evidence="1">
    <location>
        <begin position="179"/>
        <end position="237"/>
    </location>
</feature>
<evidence type="ECO:0000313" key="2">
    <source>
        <dbReference type="EMBL" id="MBO1926762.1"/>
    </source>
</evidence>
<evidence type="ECO:0000259" key="1">
    <source>
        <dbReference type="Pfam" id="PF18914"/>
    </source>
</evidence>
<dbReference type="RefSeq" id="WP_208148210.1">
    <property type="nucleotide sequence ID" value="NZ_JAGETV010000005.1"/>
</dbReference>
<reference evidence="2 3" key="1">
    <citation type="submission" date="2021-03" db="EMBL/GenBank/DDBJ databases">
        <title>Thiomicrorhabdus sp.nov.,novel sulfur-oxidizing bacteria isolated from coastal sediment.</title>
        <authorList>
            <person name="Liu X."/>
        </authorList>
    </citation>
    <scope>NUCLEOTIDE SEQUENCE [LARGE SCALE GENOMIC DNA]</scope>
    <source>
        <strain evidence="2 3">6S2-11</strain>
    </source>
</reference>
<sequence>MQNLFKLTALATALTLVGCGGGGSDQSTSGSDYVATGTISGFGSVMVGGVKYETENTDFQVDRQTATQDALSVGMVVRVEGTINADGKTGVAKRIVFDEDLQGVIANLANDVNDASLKTFTLFGTEVQVSRTRTQYEDVTFETLANGQVLEISGYYNADGILIATYIDQEKDSRESKIRGTVSKLNSDSTVFEINGQQIDYSNAQLDDDFVHSPLANGMQVEVEGQIVNAVLLASEVDLEESVNEVFKHSSSDDFDIEGYIANYDENTQRFELRGVKVDASAVALPKGYNNLADNVWVEVEGVYDRTTQTLLATEIEVRNSEIELDGQVLAVNLDGNGVGSFDLAIAGKTVTVNSGYETIFDRENSRSRSLSVGEFVEVDAVQNASGQIFALEIEIENGKVVGGTDDENEFQGIYQGAQGNEIKVSNVSFTVSENAHFENDNRSGPQTLRAFLDYDINNSPALLVELEYDRSGLVTGIEVDDE</sequence>
<organism evidence="2 3">
    <name type="scientific">Thiomicrorhabdus marina</name>
    <dbReference type="NCBI Taxonomy" id="2818442"/>
    <lineage>
        <taxon>Bacteria</taxon>
        <taxon>Pseudomonadati</taxon>
        <taxon>Pseudomonadota</taxon>
        <taxon>Gammaproteobacteria</taxon>
        <taxon>Thiotrichales</taxon>
        <taxon>Piscirickettsiaceae</taxon>
        <taxon>Thiomicrorhabdus</taxon>
    </lineage>
</organism>
<gene>
    <name evidence="2" type="ORF">J3998_04170</name>
</gene>
<dbReference type="EMBL" id="JAGETV010000005">
    <property type="protein sequence ID" value="MBO1926762.1"/>
    <property type="molecule type" value="Genomic_DNA"/>
</dbReference>
<accession>A0ABS3Q365</accession>
<proteinExistence type="predicted"/>
<dbReference type="Proteomes" id="UP000664835">
    <property type="component" value="Unassembled WGS sequence"/>
</dbReference>
<comment type="caution">
    <text evidence="2">The sequence shown here is derived from an EMBL/GenBank/DDBJ whole genome shotgun (WGS) entry which is preliminary data.</text>
</comment>
<dbReference type="PROSITE" id="PS51257">
    <property type="entry name" value="PROKAR_LIPOPROTEIN"/>
    <property type="match status" value="1"/>
</dbReference>
<feature type="domain" description="DUF5666" evidence="1">
    <location>
        <begin position="111"/>
        <end position="167"/>
    </location>
</feature>
<keyword evidence="3" id="KW-1185">Reference proteome</keyword>
<protein>
    <recommendedName>
        <fullName evidence="1">DUF5666 domain-containing protein</fullName>
    </recommendedName>
</protein>
<dbReference type="InterPro" id="IPR043724">
    <property type="entry name" value="DUF5666"/>
</dbReference>
<feature type="domain" description="DUF5666" evidence="1">
    <location>
        <begin position="340"/>
        <end position="395"/>
    </location>
</feature>
<evidence type="ECO:0000313" key="3">
    <source>
        <dbReference type="Proteomes" id="UP000664835"/>
    </source>
</evidence>
<name>A0ABS3Q365_9GAMM</name>
<dbReference type="Pfam" id="PF18914">
    <property type="entry name" value="DUF5666"/>
    <property type="match status" value="5"/>
</dbReference>
<feature type="domain" description="DUF5666" evidence="1">
    <location>
        <begin position="252"/>
        <end position="317"/>
    </location>
</feature>
<feature type="domain" description="DUF5666" evidence="1">
    <location>
        <begin position="39"/>
        <end position="95"/>
    </location>
</feature>